<evidence type="ECO:0000313" key="2">
    <source>
        <dbReference type="Proteomes" id="UP001348149"/>
    </source>
</evidence>
<keyword evidence="2" id="KW-1185">Reference proteome</keyword>
<accession>A0ABU6HKU0</accession>
<dbReference type="EMBL" id="JAYLLH010000023">
    <property type="protein sequence ID" value="MEC3862465.1"/>
    <property type="molecule type" value="Genomic_DNA"/>
</dbReference>
<proteinExistence type="predicted"/>
<dbReference type="Proteomes" id="UP001348149">
    <property type="component" value="Unassembled WGS sequence"/>
</dbReference>
<dbReference type="PROSITE" id="PS51257">
    <property type="entry name" value="PROKAR_LIPOPROTEIN"/>
    <property type="match status" value="1"/>
</dbReference>
<organism evidence="1 2">
    <name type="scientific">Mesobacterium hydrothermale</name>
    <dbReference type="NCBI Taxonomy" id="3111907"/>
    <lineage>
        <taxon>Bacteria</taxon>
        <taxon>Pseudomonadati</taxon>
        <taxon>Pseudomonadota</taxon>
        <taxon>Alphaproteobacteria</taxon>
        <taxon>Rhodobacterales</taxon>
        <taxon>Roseobacteraceae</taxon>
        <taxon>Mesobacterium</taxon>
    </lineage>
</organism>
<evidence type="ECO:0000313" key="1">
    <source>
        <dbReference type="EMBL" id="MEC3862465.1"/>
    </source>
</evidence>
<sequence length="115" mass="12707">MKYVTIVVMLALLAGCGGGKRSKREDIRVTRFSSGPISAACLQADRKAANRDLCGCVQTVANRSLSGADQRFAATFFKDPHKAQEIRQSDNSSHEAFWQRYKAFAEEAEVLCQGY</sequence>
<reference evidence="1 2" key="1">
    <citation type="submission" date="2024-01" db="EMBL/GenBank/DDBJ databases">
        <title>Mesobacterium rodlantinim sp. nov., isolated from shallow sea hydrothermal systems off Kueishantao Island.</title>
        <authorList>
            <person name="Su Z."/>
            <person name="Tang K."/>
        </authorList>
    </citation>
    <scope>NUCLEOTIDE SEQUENCE [LARGE SCALE GENOMIC DNA]</scope>
    <source>
        <strain evidence="1 2">TK19101</strain>
    </source>
</reference>
<comment type="caution">
    <text evidence="1">The sequence shown here is derived from an EMBL/GenBank/DDBJ whole genome shotgun (WGS) entry which is preliminary data.</text>
</comment>
<protein>
    <recommendedName>
        <fullName evidence="3">Arginine transporter</fullName>
    </recommendedName>
</protein>
<evidence type="ECO:0008006" key="3">
    <source>
        <dbReference type="Google" id="ProtNLM"/>
    </source>
</evidence>
<dbReference type="RefSeq" id="WP_326298269.1">
    <property type="nucleotide sequence ID" value="NZ_JAYLLH010000023.1"/>
</dbReference>
<gene>
    <name evidence="1" type="ORF">VK792_14325</name>
</gene>
<name>A0ABU6HKU0_9RHOB</name>